<accession>A0A7R9AE02</accession>
<dbReference type="Proteomes" id="UP000677054">
    <property type="component" value="Unassembled WGS sequence"/>
</dbReference>
<dbReference type="OrthoDB" id="9971063at2759"/>
<feature type="region of interest" description="Disordered" evidence="1">
    <location>
        <begin position="73"/>
        <end position="113"/>
    </location>
</feature>
<proteinExistence type="predicted"/>
<organism evidence="2">
    <name type="scientific">Darwinula stevensoni</name>
    <dbReference type="NCBI Taxonomy" id="69355"/>
    <lineage>
        <taxon>Eukaryota</taxon>
        <taxon>Metazoa</taxon>
        <taxon>Ecdysozoa</taxon>
        <taxon>Arthropoda</taxon>
        <taxon>Crustacea</taxon>
        <taxon>Oligostraca</taxon>
        <taxon>Ostracoda</taxon>
        <taxon>Podocopa</taxon>
        <taxon>Podocopida</taxon>
        <taxon>Darwinulocopina</taxon>
        <taxon>Darwinuloidea</taxon>
        <taxon>Darwinulidae</taxon>
        <taxon>Darwinula</taxon>
    </lineage>
</organism>
<protein>
    <submittedName>
        <fullName evidence="2">Uncharacterized protein</fullName>
    </submittedName>
</protein>
<keyword evidence="3" id="KW-1185">Reference proteome</keyword>
<gene>
    <name evidence="2" type="ORF">DSTB1V02_LOCUS12224</name>
</gene>
<reference evidence="2" key="1">
    <citation type="submission" date="2020-11" db="EMBL/GenBank/DDBJ databases">
        <authorList>
            <person name="Tran Van P."/>
        </authorList>
    </citation>
    <scope>NUCLEOTIDE SEQUENCE</scope>
</reference>
<evidence type="ECO:0000256" key="1">
    <source>
        <dbReference type="SAM" id="MobiDB-lite"/>
    </source>
</evidence>
<evidence type="ECO:0000313" key="2">
    <source>
        <dbReference type="EMBL" id="CAD7252466.1"/>
    </source>
</evidence>
<evidence type="ECO:0000313" key="3">
    <source>
        <dbReference type="Proteomes" id="UP000677054"/>
    </source>
</evidence>
<dbReference type="AlphaFoldDB" id="A0A7R9AE02"/>
<name>A0A7R9AE02_9CRUS</name>
<dbReference type="EMBL" id="CAJPEV010004468">
    <property type="protein sequence ID" value="CAG0901828.1"/>
    <property type="molecule type" value="Genomic_DNA"/>
</dbReference>
<sequence>MALAHPGTCQMLRSSMAEPFGNAERSHRALKWGSIVQVQRWWRGGHGRRASLDLKTIRNCHTKLMTTGSVADVMRNGRPSTSRSQDVETVRQTIECSPKKSLRQATKETGNSA</sequence>
<dbReference type="EMBL" id="LR903985">
    <property type="protein sequence ID" value="CAD7252466.1"/>
    <property type="molecule type" value="Genomic_DNA"/>
</dbReference>
<feature type="compositionally biased region" description="Polar residues" evidence="1">
    <location>
        <begin position="103"/>
        <end position="113"/>
    </location>
</feature>